<keyword evidence="10 25" id="KW-0819">tRNA processing</keyword>
<dbReference type="SUPFAM" id="SSF51395">
    <property type="entry name" value="FMN-linked oxidoreductases"/>
    <property type="match status" value="1"/>
</dbReference>
<feature type="compositionally biased region" description="Polar residues" evidence="27">
    <location>
        <begin position="126"/>
        <end position="135"/>
    </location>
</feature>
<evidence type="ECO:0000256" key="23">
    <source>
        <dbReference type="ARBA" id="ARBA00049513"/>
    </source>
</evidence>
<evidence type="ECO:0000256" key="27">
    <source>
        <dbReference type="SAM" id="MobiDB-lite"/>
    </source>
</evidence>
<keyword evidence="16 25" id="KW-0560">Oxidoreductase</keyword>
<evidence type="ECO:0000256" key="13">
    <source>
        <dbReference type="ARBA" id="ARBA00022771"/>
    </source>
</evidence>
<name>A0A8E2JJL5_9PEZI</name>
<dbReference type="Gene3D" id="4.10.1000.10">
    <property type="entry name" value="Zinc finger, CCCH-type"/>
    <property type="match status" value="1"/>
</dbReference>
<comment type="catalytic activity">
    <reaction evidence="23">
        <text>5,6-dihydrouridine(47) in tRNA + NADP(+) = uridine(47) in tRNA + NADPH + H(+)</text>
        <dbReference type="Rhea" id="RHEA:53360"/>
        <dbReference type="Rhea" id="RHEA-COMP:13539"/>
        <dbReference type="Rhea" id="RHEA-COMP:13540"/>
        <dbReference type="ChEBI" id="CHEBI:15378"/>
        <dbReference type="ChEBI" id="CHEBI:57783"/>
        <dbReference type="ChEBI" id="CHEBI:58349"/>
        <dbReference type="ChEBI" id="CHEBI:65315"/>
        <dbReference type="ChEBI" id="CHEBI:74443"/>
        <dbReference type="EC" id="1.3.1.89"/>
    </reaction>
    <physiologicalReaction direction="right-to-left" evidence="23">
        <dbReference type="Rhea" id="RHEA:53362"/>
    </physiologicalReaction>
</comment>
<comment type="catalytic activity">
    <reaction evidence="22">
        <text>a 5,6-dihydrouridine in mRNA + NADP(+) = a uridine in mRNA + NADPH + H(+)</text>
        <dbReference type="Rhea" id="RHEA:69855"/>
        <dbReference type="Rhea" id="RHEA-COMP:14658"/>
        <dbReference type="Rhea" id="RHEA-COMP:17789"/>
        <dbReference type="ChEBI" id="CHEBI:15378"/>
        <dbReference type="ChEBI" id="CHEBI:57783"/>
        <dbReference type="ChEBI" id="CHEBI:58349"/>
        <dbReference type="ChEBI" id="CHEBI:65315"/>
        <dbReference type="ChEBI" id="CHEBI:74443"/>
    </reaction>
    <physiologicalReaction direction="right-to-left" evidence="22">
        <dbReference type="Rhea" id="RHEA:69857"/>
    </physiologicalReaction>
</comment>
<feature type="domain" description="C3H1-type" evidence="28">
    <location>
        <begin position="138"/>
        <end position="171"/>
    </location>
</feature>
<dbReference type="GO" id="GO:0005634">
    <property type="term" value="C:nucleus"/>
    <property type="evidence" value="ECO:0007669"/>
    <property type="project" value="UniProtKB-SubCell"/>
</dbReference>
<evidence type="ECO:0000256" key="7">
    <source>
        <dbReference type="ARBA" id="ARBA00022630"/>
    </source>
</evidence>
<evidence type="ECO:0000313" key="29">
    <source>
        <dbReference type="EMBL" id="OCK84843.1"/>
    </source>
</evidence>
<evidence type="ECO:0000256" key="11">
    <source>
        <dbReference type="ARBA" id="ARBA00022723"/>
    </source>
</evidence>
<evidence type="ECO:0000259" key="28">
    <source>
        <dbReference type="PROSITE" id="PS50103"/>
    </source>
</evidence>
<dbReference type="OrthoDB" id="259935at2759"/>
<dbReference type="InterPro" id="IPR013785">
    <property type="entry name" value="Aldolase_TIM"/>
</dbReference>
<dbReference type="InterPro" id="IPR035587">
    <property type="entry name" value="DUS-like_FMN-bd"/>
</dbReference>
<dbReference type="Gene3D" id="3.20.20.70">
    <property type="entry name" value="Aldolase class I"/>
    <property type="match status" value="1"/>
</dbReference>
<dbReference type="CDD" id="cd02801">
    <property type="entry name" value="DUS_like_FMN"/>
    <property type="match status" value="1"/>
</dbReference>
<feature type="compositionally biased region" description="Basic and acidic residues" evidence="27">
    <location>
        <begin position="30"/>
        <end position="39"/>
    </location>
</feature>
<dbReference type="GO" id="GO:0050660">
    <property type="term" value="F:flavin adenine dinucleotide binding"/>
    <property type="evidence" value="ECO:0007669"/>
    <property type="project" value="UniProtKB-UniRule"/>
</dbReference>
<evidence type="ECO:0000256" key="20">
    <source>
        <dbReference type="ARBA" id="ARBA00048266"/>
    </source>
</evidence>
<dbReference type="Proteomes" id="UP000250266">
    <property type="component" value="Unassembled WGS sequence"/>
</dbReference>
<evidence type="ECO:0000256" key="4">
    <source>
        <dbReference type="ARBA" id="ARBA00012376"/>
    </source>
</evidence>
<keyword evidence="17 25" id="KW-0520">NAD</keyword>
<evidence type="ECO:0000256" key="12">
    <source>
        <dbReference type="ARBA" id="ARBA00022737"/>
    </source>
</evidence>
<evidence type="ECO:0000256" key="5">
    <source>
        <dbReference type="ARBA" id="ARBA00022143"/>
    </source>
</evidence>
<evidence type="ECO:0000256" key="3">
    <source>
        <dbReference type="ARBA" id="ARBA00004496"/>
    </source>
</evidence>
<comment type="similarity">
    <text evidence="25">Belongs to the dus family. Dus3 subfamily.</text>
</comment>
<feature type="region of interest" description="Disordered" evidence="27">
    <location>
        <begin position="99"/>
        <end position="135"/>
    </location>
</feature>
<dbReference type="InterPro" id="IPR000571">
    <property type="entry name" value="Znf_CCCH"/>
</dbReference>
<keyword evidence="6" id="KW-0963">Cytoplasm</keyword>
<evidence type="ECO:0000256" key="22">
    <source>
        <dbReference type="ARBA" id="ARBA00049447"/>
    </source>
</evidence>
<dbReference type="GO" id="GO:0005737">
    <property type="term" value="C:cytoplasm"/>
    <property type="evidence" value="ECO:0007669"/>
    <property type="project" value="UniProtKB-SubCell"/>
</dbReference>
<keyword evidence="26" id="KW-0175">Coiled coil</keyword>
<evidence type="ECO:0000256" key="18">
    <source>
        <dbReference type="ARBA" id="ARBA00023242"/>
    </source>
</evidence>
<evidence type="ECO:0000313" key="30">
    <source>
        <dbReference type="Proteomes" id="UP000250266"/>
    </source>
</evidence>
<feature type="zinc finger region" description="C3H1-type" evidence="24">
    <location>
        <begin position="138"/>
        <end position="171"/>
    </location>
</feature>
<dbReference type="GO" id="GO:0102265">
    <property type="term" value="F:tRNA-dihydrouridine47 synthase activity"/>
    <property type="evidence" value="ECO:0007669"/>
    <property type="project" value="UniProtKB-EC"/>
</dbReference>
<comment type="cofactor">
    <cofactor evidence="1 25">
        <name>FMN</name>
        <dbReference type="ChEBI" id="CHEBI:58210"/>
    </cofactor>
</comment>
<evidence type="ECO:0000256" key="1">
    <source>
        <dbReference type="ARBA" id="ARBA00001917"/>
    </source>
</evidence>
<keyword evidence="15 25" id="KW-0521">NADP</keyword>
<evidence type="ECO:0000256" key="2">
    <source>
        <dbReference type="ARBA" id="ARBA00004123"/>
    </source>
</evidence>
<feature type="compositionally biased region" description="Basic and acidic residues" evidence="27">
    <location>
        <begin position="50"/>
        <end position="64"/>
    </location>
</feature>
<feature type="domain" description="C3H1-type" evidence="28">
    <location>
        <begin position="188"/>
        <end position="213"/>
    </location>
</feature>
<evidence type="ECO:0000256" key="15">
    <source>
        <dbReference type="ARBA" id="ARBA00022857"/>
    </source>
</evidence>
<keyword evidence="13 24" id="KW-0863">Zinc-finger</keyword>
<comment type="catalytic activity">
    <reaction evidence="21">
        <text>a 5,6-dihydrouridine in mRNA + NAD(+) = a uridine in mRNA + NADH + H(+)</text>
        <dbReference type="Rhea" id="RHEA:69851"/>
        <dbReference type="Rhea" id="RHEA-COMP:14658"/>
        <dbReference type="Rhea" id="RHEA-COMP:17789"/>
        <dbReference type="ChEBI" id="CHEBI:15378"/>
        <dbReference type="ChEBI" id="CHEBI:57540"/>
        <dbReference type="ChEBI" id="CHEBI:57945"/>
        <dbReference type="ChEBI" id="CHEBI:65315"/>
        <dbReference type="ChEBI" id="CHEBI:74443"/>
    </reaction>
    <physiologicalReaction direction="right-to-left" evidence="21">
        <dbReference type="Rhea" id="RHEA:69853"/>
    </physiologicalReaction>
</comment>
<evidence type="ECO:0000256" key="19">
    <source>
        <dbReference type="ARBA" id="ARBA00045934"/>
    </source>
</evidence>
<evidence type="ECO:0000256" key="10">
    <source>
        <dbReference type="ARBA" id="ARBA00022694"/>
    </source>
</evidence>
<dbReference type="PROSITE" id="PS01136">
    <property type="entry name" value="UPF0034"/>
    <property type="match status" value="1"/>
</dbReference>
<evidence type="ECO:0000256" key="8">
    <source>
        <dbReference type="ARBA" id="ARBA00022643"/>
    </source>
</evidence>
<feature type="region of interest" description="Disordered" evidence="27">
    <location>
        <begin position="1"/>
        <end position="64"/>
    </location>
</feature>
<keyword evidence="14 24" id="KW-0862">Zinc</keyword>
<evidence type="ECO:0000256" key="24">
    <source>
        <dbReference type="PROSITE-ProRule" id="PRU00723"/>
    </source>
</evidence>
<comment type="subcellular location">
    <subcellularLocation>
        <location evidence="3">Cytoplasm</location>
    </subcellularLocation>
    <subcellularLocation>
        <location evidence="2">Nucleus</location>
    </subcellularLocation>
</comment>
<keyword evidence="11 24" id="KW-0479">Metal-binding</keyword>
<evidence type="ECO:0000256" key="21">
    <source>
        <dbReference type="ARBA" id="ARBA00048342"/>
    </source>
</evidence>
<dbReference type="GO" id="GO:0008270">
    <property type="term" value="F:zinc ion binding"/>
    <property type="evidence" value="ECO:0007669"/>
    <property type="project" value="UniProtKB-KW"/>
</dbReference>
<dbReference type="Pfam" id="PF01207">
    <property type="entry name" value="Dus"/>
    <property type="match status" value="2"/>
</dbReference>
<reference evidence="29 30" key="1">
    <citation type="journal article" date="2016" name="Nat. Commun.">
        <title>Ectomycorrhizal ecology is imprinted in the genome of the dominant symbiotic fungus Cenococcum geophilum.</title>
        <authorList>
            <consortium name="DOE Joint Genome Institute"/>
            <person name="Peter M."/>
            <person name="Kohler A."/>
            <person name="Ohm R.A."/>
            <person name="Kuo A."/>
            <person name="Krutzmann J."/>
            <person name="Morin E."/>
            <person name="Arend M."/>
            <person name="Barry K.W."/>
            <person name="Binder M."/>
            <person name="Choi C."/>
            <person name="Clum A."/>
            <person name="Copeland A."/>
            <person name="Grisel N."/>
            <person name="Haridas S."/>
            <person name="Kipfer T."/>
            <person name="LaButti K."/>
            <person name="Lindquist E."/>
            <person name="Lipzen A."/>
            <person name="Maire R."/>
            <person name="Meier B."/>
            <person name="Mihaltcheva S."/>
            <person name="Molinier V."/>
            <person name="Murat C."/>
            <person name="Poggeler S."/>
            <person name="Quandt C.A."/>
            <person name="Sperisen C."/>
            <person name="Tritt A."/>
            <person name="Tisserant E."/>
            <person name="Crous P.W."/>
            <person name="Henrissat B."/>
            <person name="Nehls U."/>
            <person name="Egli S."/>
            <person name="Spatafora J.W."/>
            <person name="Grigoriev I.V."/>
            <person name="Martin F.M."/>
        </authorList>
    </citation>
    <scope>NUCLEOTIDE SEQUENCE [LARGE SCALE GENOMIC DNA]</scope>
    <source>
        <strain evidence="29 30">CBS 459.81</strain>
    </source>
</reference>
<keyword evidence="12" id="KW-0677">Repeat</keyword>
<keyword evidence="7 25" id="KW-0285">Flavoprotein</keyword>
<keyword evidence="8 25" id="KW-0288">FMN</keyword>
<evidence type="ECO:0000256" key="17">
    <source>
        <dbReference type="ARBA" id="ARBA00023027"/>
    </source>
</evidence>
<evidence type="ECO:0000256" key="6">
    <source>
        <dbReference type="ARBA" id="ARBA00022490"/>
    </source>
</evidence>
<evidence type="ECO:0000256" key="14">
    <source>
        <dbReference type="ARBA" id="ARBA00022833"/>
    </source>
</evidence>
<dbReference type="EMBL" id="KV744829">
    <property type="protein sequence ID" value="OCK84843.1"/>
    <property type="molecule type" value="Genomic_DNA"/>
</dbReference>
<gene>
    <name evidence="29" type="ORF">K432DRAFT_319498</name>
</gene>
<protein>
    <recommendedName>
        <fullName evidence="5 25">tRNA-dihydrouridine(47) synthase [NAD(P)(+)]</fullName>
        <ecNumber evidence="4 25">1.3.1.89</ecNumber>
    </recommendedName>
    <alternativeName>
        <fullName evidence="25">tRNA-dihydrouridine synthase 3</fullName>
    </alternativeName>
</protein>
<dbReference type="Pfam" id="PF25585">
    <property type="entry name" value="zf-CCCH_DUS3L"/>
    <property type="match status" value="1"/>
</dbReference>
<feature type="zinc finger region" description="C3H1-type" evidence="24">
    <location>
        <begin position="188"/>
        <end position="213"/>
    </location>
</feature>
<evidence type="ECO:0000256" key="16">
    <source>
        <dbReference type="ARBA" id="ARBA00023002"/>
    </source>
</evidence>
<dbReference type="PROSITE" id="PS50103">
    <property type="entry name" value="ZF_C3H1"/>
    <property type="match status" value="2"/>
</dbReference>
<dbReference type="AlphaFoldDB" id="A0A8E2JJL5"/>
<keyword evidence="30" id="KW-1185">Reference proteome</keyword>
<evidence type="ECO:0000256" key="26">
    <source>
        <dbReference type="SAM" id="Coils"/>
    </source>
</evidence>
<dbReference type="PANTHER" id="PTHR45846:SF1">
    <property type="entry name" value="TRNA-DIHYDROURIDINE(47) SYNTHASE [NAD(P)(+)]-LIKE"/>
    <property type="match status" value="1"/>
</dbReference>
<sequence>MDPEVQPASKPKEIESQAQSVFPEDSALTKADKVERNEVNEFEQSPSKRVKLEDKENKVPESVERRKGVAYIKAEYLLFPASSKMGELSGGVDLDDAAEASGRRKLDDRDLNPRQSGGRINKQKSKGQNTNRSFGSSRDVLQLCSSVALSPEFSPLDCRFGDRCKFEHDLRKYLKEGKREDLTTLDGICPAWGSRGFCNAGWKCRFAKSHSEERDTEDGRKELVLIEDPERKAKAGEFPNAEDEVGVVNVITAQEKINLSKRITKTPKSDEYLEWIHNTIEEDRSKEKNEGGEGMEGRNPRLKDALEENRAQYVEPPFLPSEKRRLYYGPETPVLAPLTTQGNLPFRRLCVELGAQITWSEMAMGLPLIQGEKSEWALMRAHESEIRPPKFSGLHDAVEGYDNSKDLKFGAQVAANKPWLALKTAEVLTALCPHLRAIDLNCGCPIELVCRQGAGSALLDHASKLESILRGMNAVSNEVPITVKIRMGTKDNNPTAEKLIKRLVLGGYEAVEAGKGASGVAAITLHGRSKQQRYTRSADWGYISECAALINRLKKEKDEKEDTSQEVDARNVANGGKVYFVGNGDCYSHVDYYSHLEEAKVDSVMVARGALIKPWIFEEIEKNQYLDKTASERLAYVEKFAKYGIQTWGSDEIGIGTTRRFLLEWLSFSSRYVPIGLLEHLPPNIQDRAPAFKGRNDLETLMSSDNYKDWIKISEMFLGPAHPNFKFEPKHKSNSYEIEAEG</sequence>
<organism evidence="29 30">
    <name type="scientific">Lepidopterella palustris CBS 459.81</name>
    <dbReference type="NCBI Taxonomy" id="1314670"/>
    <lineage>
        <taxon>Eukaryota</taxon>
        <taxon>Fungi</taxon>
        <taxon>Dikarya</taxon>
        <taxon>Ascomycota</taxon>
        <taxon>Pezizomycotina</taxon>
        <taxon>Dothideomycetes</taxon>
        <taxon>Pleosporomycetidae</taxon>
        <taxon>Mytilinidiales</taxon>
        <taxon>Argynnaceae</taxon>
        <taxon>Lepidopterella</taxon>
    </lineage>
</organism>
<evidence type="ECO:0000256" key="9">
    <source>
        <dbReference type="ARBA" id="ARBA00022664"/>
    </source>
</evidence>
<dbReference type="GO" id="GO:0003723">
    <property type="term" value="F:RNA binding"/>
    <property type="evidence" value="ECO:0007669"/>
    <property type="project" value="TreeGrafter"/>
</dbReference>
<comment type="catalytic activity">
    <reaction evidence="20">
        <text>5,6-dihydrouridine(47) in tRNA + NAD(+) = uridine(47) in tRNA + NADH + H(+)</text>
        <dbReference type="Rhea" id="RHEA:53364"/>
        <dbReference type="Rhea" id="RHEA-COMP:13539"/>
        <dbReference type="Rhea" id="RHEA-COMP:13540"/>
        <dbReference type="ChEBI" id="CHEBI:15378"/>
        <dbReference type="ChEBI" id="CHEBI:57540"/>
        <dbReference type="ChEBI" id="CHEBI:57945"/>
        <dbReference type="ChEBI" id="CHEBI:65315"/>
        <dbReference type="ChEBI" id="CHEBI:74443"/>
        <dbReference type="EC" id="1.3.1.89"/>
    </reaction>
    <physiologicalReaction direction="right-to-left" evidence="20">
        <dbReference type="Rhea" id="RHEA:53366"/>
    </physiologicalReaction>
</comment>
<proteinExistence type="inferred from homology"/>
<keyword evidence="18" id="KW-0539">Nucleus</keyword>
<accession>A0A8E2JJL5</accession>
<feature type="compositionally biased region" description="Basic and acidic residues" evidence="27">
    <location>
        <begin position="101"/>
        <end position="112"/>
    </location>
</feature>
<dbReference type="InterPro" id="IPR018517">
    <property type="entry name" value="tRNA_hU_synthase_CS"/>
</dbReference>
<dbReference type="PANTHER" id="PTHR45846">
    <property type="entry name" value="TRNA-DIHYDROURIDINE(47) SYNTHASE [NAD(P)(+)]-LIKE"/>
    <property type="match status" value="1"/>
</dbReference>
<dbReference type="GO" id="GO:0006397">
    <property type="term" value="P:mRNA processing"/>
    <property type="evidence" value="ECO:0007669"/>
    <property type="project" value="UniProtKB-KW"/>
</dbReference>
<dbReference type="EC" id="1.3.1.89" evidence="4 25"/>
<dbReference type="FunFam" id="3.20.20.70:FF:000145">
    <property type="entry name" value="tRNA-dihydrouridine(47) synthase [NAD(P)(+)]"/>
    <property type="match status" value="1"/>
</dbReference>
<comment type="function">
    <text evidence="19">Catalyzes the synthesis of dihydrouridine, a modified base found in the D-loop of most tRNAs. Specifically modifies U47 in cytoplasmic tRNAs. Catalyzes the synthesis of dihydrouridine in some mRNAs, thereby affecting their translation.</text>
</comment>
<evidence type="ECO:0000256" key="25">
    <source>
        <dbReference type="RuleBase" id="RU291113"/>
    </source>
</evidence>
<feature type="coiled-coil region" evidence="26">
    <location>
        <begin position="543"/>
        <end position="570"/>
    </location>
</feature>
<keyword evidence="9" id="KW-0507">mRNA processing</keyword>